<dbReference type="SUPFAM" id="SSF56672">
    <property type="entry name" value="DNA/RNA polymerases"/>
    <property type="match status" value="1"/>
</dbReference>
<evidence type="ECO:0000256" key="2">
    <source>
        <dbReference type="ARBA" id="ARBA00022679"/>
    </source>
</evidence>
<evidence type="ECO:0000256" key="1">
    <source>
        <dbReference type="ARBA" id="ARBA00007705"/>
    </source>
</evidence>
<keyword evidence="8 11" id="KW-0234">DNA repair</keyword>
<keyword evidence="4 11" id="KW-0235">DNA replication</keyword>
<dbReference type="Proteomes" id="UP000229098">
    <property type="component" value="Unassembled WGS sequence"/>
</dbReference>
<dbReference type="InterPro" id="IPR036279">
    <property type="entry name" value="5-3_exonuclease_C_sf"/>
</dbReference>
<dbReference type="Gene3D" id="3.40.50.1010">
    <property type="entry name" value="5'-nuclease"/>
    <property type="match status" value="1"/>
</dbReference>
<comment type="catalytic activity">
    <reaction evidence="9 11">
        <text>DNA(n) + a 2'-deoxyribonucleoside 5'-triphosphate = DNA(n+1) + diphosphate</text>
        <dbReference type="Rhea" id="RHEA:22508"/>
        <dbReference type="Rhea" id="RHEA-COMP:17339"/>
        <dbReference type="Rhea" id="RHEA-COMP:17340"/>
        <dbReference type="ChEBI" id="CHEBI:33019"/>
        <dbReference type="ChEBI" id="CHEBI:61560"/>
        <dbReference type="ChEBI" id="CHEBI:173112"/>
        <dbReference type="EC" id="2.7.7.7"/>
    </reaction>
</comment>
<dbReference type="NCBIfam" id="TIGR00593">
    <property type="entry name" value="pola"/>
    <property type="match status" value="1"/>
</dbReference>
<reference evidence="15" key="1">
    <citation type="submission" date="2017-09" db="EMBL/GenBank/DDBJ databases">
        <title>Depth-based differentiation of microbial function through sediment-hosted aquifers and enrichment of novel symbionts in the deep terrestrial subsurface.</title>
        <authorList>
            <person name="Probst A.J."/>
            <person name="Ladd B."/>
            <person name="Jarett J.K."/>
            <person name="Geller-Mcgrath D.E."/>
            <person name="Sieber C.M.K."/>
            <person name="Emerson J.B."/>
            <person name="Anantharaman K."/>
            <person name="Thomas B.C."/>
            <person name="Malmstrom R."/>
            <person name="Stieglmeier M."/>
            <person name="Klingl A."/>
            <person name="Woyke T."/>
            <person name="Ryan C.M."/>
            <person name="Banfield J.F."/>
        </authorList>
    </citation>
    <scope>NUCLEOTIDE SEQUENCE [LARGE SCALE GENOMIC DNA]</scope>
</reference>
<dbReference type="PRINTS" id="PR00868">
    <property type="entry name" value="DNAPOLI"/>
</dbReference>
<dbReference type="PROSITE" id="PS00447">
    <property type="entry name" value="DNA_POLYMERASE_A"/>
    <property type="match status" value="1"/>
</dbReference>
<evidence type="ECO:0000313" key="15">
    <source>
        <dbReference type="Proteomes" id="UP000229098"/>
    </source>
</evidence>
<dbReference type="NCBIfam" id="NF004397">
    <property type="entry name" value="PRK05755.1"/>
    <property type="match status" value="1"/>
</dbReference>
<proteinExistence type="inferred from homology"/>
<dbReference type="InterPro" id="IPR001098">
    <property type="entry name" value="DNA-dir_DNA_pol_A_palm_dom"/>
</dbReference>
<comment type="similarity">
    <text evidence="1 11">Belongs to the DNA polymerase type-A family.</text>
</comment>
<dbReference type="InterPro" id="IPR020046">
    <property type="entry name" value="5-3_exonucl_a-hlix_arch_N"/>
</dbReference>
<dbReference type="Pfam" id="PF01367">
    <property type="entry name" value="5_3_exonuc"/>
    <property type="match status" value="1"/>
</dbReference>
<dbReference type="InterPro" id="IPR043502">
    <property type="entry name" value="DNA/RNA_pol_sf"/>
</dbReference>
<evidence type="ECO:0000256" key="9">
    <source>
        <dbReference type="ARBA" id="ARBA00049244"/>
    </source>
</evidence>
<evidence type="ECO:0000256" key="3">
    <source>
        <dbReference type="ARBA" id="ARBA00022695"/>
    </source>
</evidence>
<dbReference type="CDD" id="cd09859">
    <property type="entry name" value="PIN_53EXO"/>
    <property type="match status" value="1"/>
</dbReference>
<evidence type="ECO:0000313" key="14">
    <source>
        <dbReference type="EMBL" id="PJE64230.1"/>
    </source>
</evidence>
<keyword evidence="7 11" id="KW-0238">DNA-binding</keyword>
<dbReference type="InterPro" id="IPR002298">
    <property type="entry name" value="DNA_polymerase_A"/>
</dbReference>
<comment type="function">
    <text evidence="11">In addition to polymerase activity, this DNA polymerase exhibits 5'-3' exonuclease activity.</text>
</comment>
<dbReference type="InterPro" id="IPR036397">
    <property type="entry name" value="RNaseH_sf"/>
</dbReference>
<dbReference type="GO" id="GO:0003677">
    <property type="term" value="F:DNA binding"/>
    <property type="evidence" value="ECO:0007669"/>
    <property type="project" value="UniProtKB-UniRule"/>
</dbReference>
<dbReference type="PANTHER" id="PTHR10133:SF27">
    <property type="entry name" value="DNA POLYMERASE NU"/>
    <property type="match status" value="1"/>
</dbReference>
<evidence type="ECO:0000256" key="4">
    <source>
        <dbReference type="ARBA" id="ARBA00022705"/>
    </source>
</evidence>
<evidence type="ECO:0000259" key="13">
    <source>
        <dbReference type="SMART" id="SM00482"/>
    </source>
</evidence>
<comment type="caution">
    <text evidence="14">The sequence shown here is derived from an EMBL/GenBank/DDBJ whole genome shotgun (WGS) entry which is preliminary data.</text>
</comment>
<dbReference type="GO" id="GO:0008409">
    <property type="term" value="F:5'-3' exonuclease activity"/>
    <property type="evidence" value="ECO:0007669"/>
    <property type="project" value="UniProtKB-UniRule"/>
</dbReference>
<dbReference type="SMART" id="SM00482">
    <property type="entry name" value="POLAc"/>
    <property type="match status" value="1"/>
</dbReference>
<dbReference type="InterPro" id="IPR008918">
    <property type="entry name" value="HhH2"/>
</dbReference>
<keyword evidence="6 11" id="KW-0239">DNA-directed DNA polymerase</keyword>
<keyword evidence="11" id="KW-0378">Hydrolase</keyword>
<evidence type="ECO:0000259" key="12">
    <source>
        <dbReference type="SMART" id="SM00475"/>
    </source>
</evidence>
<dbReference type="AlphaFoldDB" id="A0A2M8KWD7"/>
<dbReference type="InterPro" id="IPR018320">
    <property type="entry name" value="DNA_polymerase_1"/>
</dbReference>
<dbReference type="EMBL" id="PFEF01000008">
    <property type="protein sequence ID" value="PJE64230.1"/>
    <property type="molecule type" value="Genomic_DNA"/>
</dbReference>
<keyword evidence="11" id="KW-0540">Nuclease</keyword>
<dbReference type="InterPro" id="IPR020045">
    <property type="entry name" value="DNA_polI_H3TH"/>
</dbReference>
<dbReference type="Gene3D" id="3.30.70.370">
    <property type="match status" value="1"/>
</dbReference>
<keyword evidence="3 11" id="KW-0548">Nucleotidyltransferase</keyword>
<dbReference type="InterPro" id="IPR012337">
    <property type="entry name" value="RNaseH-like_sf"/>
</dbReference>
<dbReference type="InterPro" id="IPR019760">
    <property type="entry name" value="DNA-dir_DNA_pol_A_CS"/>
</dbReference>
<evidence type="ECO:0000256" key="7">
    <source>
        <dbReference type="ARBA" id="ARBA00023125"/>
    </source>
</evidence>
<keyword evidence="5 11" id="KW-0227">DNA damage</keyword>
<organism evidence="14 15">
    <name type="scientific">Candidatus Ryanbacteria bacterium CG10_big_fil_rev_8_21_14_0_10_43_42</name>
    <dbReference type="NCBI Taxonomy" id="1974864"/>
    <lineage>
        <taxon>Bacteria</taxon>
        <taxon>Candidatus Ryaniibacteriota</taxon>
    </lineage>
</organism>
<keyword evidence="11" id="KW-0269">Exonuclease</keyword>
<dbReference type="GO" id="GO:0006261">
    <property type="term" value="P:DNA-templated DNA replication"/>
    <property type="evidence" value="ECO:0007669"/>
    <property type="project" value="UniProtKB-UniRule"/>
</dbReference>
<dbReference type="GO" id="GO:0003887">
    <property type="term" value="F:DNA-directed DNA polymerase activity"/>
    <property type="evidence" value="ECO:0007669"/>
    <property type="project" value="UniProtKB-UniRule"/>
</dbReference>
<dbReference type="SMART" id="SM00279">
    <property type="entry name" value="HhH2"/>
    <property type="match status" value="1"/>
</dbReference>
<dbReference type="Pfam" id="PF00476">
    <property type="entry name" value="DNA_pol_A"/>
    <property type="match status" value="1"/>
</dbReference>
<sequence length="880" mass="99390">MVSSQKIEQPRKLLILLDTHALIYRAFHALPPLTSPAGKPVGAVYGVANIVLKMLKEYKPDYIAAAFDRAEPTFRHDAYDGYKAQREEAPDDLIAQFGTTRELMDAFHISTYDVPGFEADDMIGTIVTRVLKDTDDVDILIISGDADLLQLADEDRVRIYRQGNKNVSDTTLNAAGVREKYGFGPEHIADYKGLKGDSSDNIKGVPGIGDKTATALIMEFGSIENIYKALSRKDAYPALFKPRVVRALEEYKEDAFFSRDLARLHTEAPISFDLEKTYCPRFDTEHAYTFLEQQGFRSLLARLPNENGKKEEVLEDKSTKHNVHQCTKDTEEMFIKSVSNMPIVGWLPDEDRTGVLIGDKKMIWHISAKECFRMKKMIRDLFSDAAKKHIAHEAKDLIHILHAAGVDYVAFAHDTGIAAWVLDPIERDLTINALADMYLGVELKAYEEGVLYLEDITKKQEQNLIADKVDNVFYTIELPLIPVLARMEETGIALDTKELAVFSRRLEKRITEREKTIYALAGEEFNINSPKQLSEILFDTIGIMPERMKKTEGGARSTRASELVKMKDMHPIIDEILSYREEAKLKSTYVDVLPVLVHKDTGRIHATFNQTGTVTGRLSSQDPNLQNIPIRTPLGQEIRRSFVASPGYVFIACDYSQIELRLVASLSGDEKMITAFKNGEDIHTRTAAAVHAVSLKEVTSSMRRAAKVINFGILYGMGAVSLAENLGITRKEADVFIKAYFAEFPRIKEYMNELKEQAEEEGYVETLFGRRRYFRNMASLGWQARREAERMAINAPIQGSEADIMKIAMIQIAEKLKKEQSNNTVRLLIQVHDELLFEIKEDLADHYAKKIASIMESVCTLAVPLTVDSKRGKNWYELSV</sequence>
<name>A0A2M8KWD7_9BACT</name>
<dbReference type="FunFam" id="1.20.1060.10:FF:000001">
    <property type="entry name" value="DNA polymerase I"/>
    <property type="match status" value="1"/>
</dbReference>
<feature type="domain" description="5'-3' exonuclease" evidence="12">
    <location>
        <begin position="11"/>
        <end position="280"/>
    </location>
</feature>
<dbReference type="Gene3D" id="1.10.150.20">
    <property type="entry name" value="5' to 3' exonuclease, C-terminal subdomain"/>
    <property type="match status" value="2"/>
</dbReference>
<accession>A0A2M8KWD7</accession>
<dbReference type="SUPFAM" id="SSF88723">
    <property type="entry name" value="PIN domain-like"/>
    <property type="match status" value="1"/>
</dbReference>
<evidence type="ECO:0000256" key="6">
    <source>
        <dbReference type="ARBA" id="ARBA00022932"/>
    </source>
</evidence>
<dbReference type="EC" id="2.7.7.7" evidence="10 11"/>
<dbReference type="GO" id="GO:0006302">
    <property type="term" value="P:double-strand break repair"/>
    <property type="evidence" value="ECO:0007669"/>
    <property type="project" value="TreeGrafter"/>
</dbReference>
<dbReference type="SMART" id="SM00475">
    <property type="entry name" value="53EXOc"/>
    <property type="match status" value="1"/>
</dbReference>
<dbReference type="FunFam" id="1.10.150.20:FF:000002">
    <property type="entry name" value="DNA polymerase I"/>
    <property type="match status" value="1"/>
</dbReference>
<dbReference type="CDD" id="cd09898">
    <property type="entry name" value="H3TH_53EXO"/>
    <property type="match status" value="1"/>
</dbReference>
<protein>
    <recommendedName>
        <fullName evidence="10 11">DNA polymerase I</fullName>
        <ecNumber evidence="10 11">2.7.7.7</ecNumber>
    </recommendedName>
</protein>
<dbReference type="CDD" id="cd08637">
    <property type="entry name" value="DNA_pol_A_pol_I_C"/>
    <property type="match status" value="1"/>
</dbReference>
<dbReference type="PANTHER" id="PTHR10133">
    <property type="entry name" value="DNA POLYMERASE I"/>
    <property type="match status" value="1"/>
</dbReference>
<dbReference type="Gene3D" id="1.20.1060.10">
    <property type="entry name" value="Taq DNA Polymerase, Chain T, domain 4"/>
    <property type="match status" value="1"/>
</dbReference>
<evidence type="ECO:0000256" key="10">
    <source>
        <dbReference type="NCBIfam" id="TIGR00593"/>
    </source>
</evidence>
<evidence type="ECO:0000256" key="11">
    <source>
        <dbReference type="RuleBase" id="RU004460"/>
    </source>
</evidence>
<dbReference type="SUPFAM" id="SSF47807">
    <property type="entry name" value="5' to 3' exonuclease, C-terminal subdomain"/>
    <property type="match status" value="1"/>
</dbReference>
<evidence type="ECO:0000256" key="5">
    <source>
        <dbReference type="ARBA" id="ARBA00022763"/>
    </source>
</evidence>
<gene>
    <name evidence="11" type="primary">polA</name>
    <name evidence="14" type="ORF">COU90_03980</name>
</gene>
<dbReference type="Gene3D" id="3.30.420.10">
    <property type="entry name" value="Ribonuclease H-like superfamily/Ribonuclease H"/>
    <property type="match status" value="1"/>
</dbReference>
<dbReference type="InterPro" id="IPR002421">
    <property type="entry name" value="5-3_exonuclease"/>
</dbReference>
<evidence type="ECO:0000256" key="8">
    <source>
        <dbReference type="ARBA" id="ARBA00023204"/>
    </source>
</evidence>
<dbReference type="SUPFAM" id="SSF53098">
    <property type="entry name" value="Ribonuclease H-like"/>
    <property type="match status" value="1"/>
</dbReference>
<dbReference type="CDD" id="cd06140">
    <property type="entry name" value="DNA_polA_I_Bacillus_like_exo"/>
    <property type="match status" value="1"/>
</dbReference>
<dbReference type="Pfam" id="PF02739">
    <property type="entry name" value="5_3_exonuc_N"/>
    <property type="match status" value="1"/>
</dbReference>
<dbReference type="InterPro" id="IPR029060">
    <property type="entry name" value="PIN-like_dom_sf"/>
</dbReference>
<dbReference type="FunFam" id="1.10.150.20:FF:000003">
    <property type="entry name" value="DNA polymerase I"/>
    <property type="match status" value="1"/>
</dbReference>
<feature type="domain" description="DNA-directed DNA polymerase family A palm" evidence="13">
    <location>
        <begin position="635"/>
        <end position="843"/>
    </location>
</feature>
<keyword evidence="2 11" id="KW-0808">Transferase</keyword>